<feature type="compositionally biased region" description="Polar residues" evidence="1">
    <location>
        <begin position="1"/>
        <end position="22"/>
    </location>
</feature>
<feature type="compositionally biased region" description="Basic residues" evidence="1">
    <location>
        <begin position="169"/>
        <end position="178"/>
    </location>
</feature>
<keyword evidence="3" id="KW-1185">Reference proteome</keyword>
<accession>A0A1J7JRA5</accession>
<dbReference type="AlphaFoldDB" id="A0A1J7JRA5"/>
<protein>
    <submittedName>
        <fullName evidence="2">Uncharacterized protein</fullName>
    </submittedName>
</protein>
<feature type="region of interest" description="Disordered" evidence="1">
    <location>
        <begin position="168"/>
        <end position="203"/>
    </location>
</feature>
<reference evidence="2 3" key="1">
    <citation type="submission" date="2016-10" db="EMBL/GenBank/DDBJ databases">
        <title>Draft genome sequence of Coniochaeta ligniaria NRRL30616, a lignocellulolytic fungus for bioabatement of inhibitors in plant biomass hydrolysates.</title>
        <authorList>
            <consortium name="DOE Joint Genome Institute"/>
            <person name="Jimenez D.J."/>
            <person name="Hector R.E."/>
            <person name="Riley R."/>
            <person name="Sun H."/>
            <person name="Grigoriev I.V."/>
            <person name="Van Elsas J.D."/>
            <person name="Nichols N.N."/>
        </authorList>
    </citation>
    <scope>NUCLEOTIDE SEQUENCE [LARGE SCALE GENOMIC DNA]</scope>
    <source>
        <strain evidence="2 3">NRRL 30616</strain>
    </source>
</reference>
<evidence type="ECO:0000256" key="1">
    <source>
        <dbReference type="SAM" id="MobiDB-lite"/>
    </source>
</evidence>
<evidence type="ECO:0000313" key="3">
    <source>
        <dbReference type="Proteomes" id="UP000182658"/>
    </source>
</evidence>
<feature type="compositionally biased region" description="Polar residues" evidence="1">
    <location>
        <begin position="56"/>
        <end position="72"/>
    </location>
</feature>
<dbReference type="Proteomes" id="UP000182658">
    <property type="component" value="Unassembled WGS sequence"/>
</dbReference>
<dbReference type="OrthoDB" id="10590725at2759"/>
<feature type="region of interest" description="Disordered" evidence="1">
    <location>
        <begin position="1"/>
        <end position="72"/>
    </location>
</feature>
<dbReference type="EMBL" id="KV875095">
    <property type="protein sequence ID" value="OIW32504.1"/>
    <property type="molecule type" value="Genomic_DNA"/>
</dbReference>
<proteinExistence type="predicted"/>
<sequence length="203" mass="22458">MSSPTTAMEGQDMLTPSQSFTSGPAAPSSCRERSSRQLPLTAPRSEAPAADRTDNCHTYQHTGVDNAGPSSRDLTSFSGACFGEQSLPQYYASSVTTNSSLPLPYQERRLSIAPRCYSDNGQYGPNVDHSPQFWSHMARSESPTTIVHQWQVEQDDWKTHRPTCSVAQAKRRRKHRVRQSLNRIDATLSGNGEGINGNEDQEE</sequence>
<dbReference type="InParanoid" id="A0A1J7JRA5"/>
<gene>
    <name evidence="2" type="ORF">CONLIGDRAFT_271925</name>
</gene>
<evidence type="ECO:0000313" key="2">
    <source>
        <dbReference type="EMBL" id="OIW32504.1"/>
    </source>
</evidence>
<name>A0A1J7JRA5_9PEZI</name>
<organism evidence="2 3">
    <name type="scientific">Coniochaeta ligniaria NRRL 30616</name>
    <dbReference type="NCBI Taxonomy" id="1408157"/>
    <lineage>
        <taxon>Eukaryota</taxon>
        <taxon>Fungi</taxon>
        <taxon>Dikarya</taxon>
        <taxon>Ascomycota</taxon>
        <taxon>Pezizomycotina</taxon>
        <taxon>Sordariomycetes</taxon>
        <taxon>Sordariomycetidae</taxon>
        <taxon>Coniochaetales</taxon>
        <taxon>Coniochaetaceae</taxon>
        <taxon>Coniochaeta</taxon>
    </lineage>
</organism>